<evidence type="ECO:0000256" key="1">
    <source>
        <dbReference type="SAM" id="MobiDB-lite"/>
    </source>
</evidence>
<sequence>MNIIFNSDKKLLIPQFNFQEMAHSGLYTKKYIAAVDKNRKIPSPKELLLEPENVDTEIEKRTIEHEQTNSREEANPNSNISHIPSSLNEETLPDSRNSDSDRLPTSEDCNNITSIPAKPASYISSFDPNQKRNYHIYSYSPLSPPKKTLAYFYSTSEKNKSDPMNSPNTNIVSLS</sequence>
<evidence type="ECO:0000313" key="3">
    <source>
        <dbReference type="Proteomes" id="UP000285326"/>
    </source>
</evidence>
<protein>
    <submittedName>
        <fullName evidence="2">Uncharacterized protein</fullName>
    </submittedName>
</protein>
<comment type="caution">
    <text evidence="2">The sequence shown here is derived from an EMBL/GenBank/DDBJ whole genome shotgun (WGS) entry which is preliminary data.</text>
</comment>
<feature type="compositionally biased region" description="Basic and acidic residues" evidence="1">
    <location>
        <begin position="96"/>
        <end position="105"/>
    </location>
</feature>
<reference evidence="2 3" key="1">
    <citation type="journal article" date="2018" name="BMC Genomics">
        <title>Comparative genome analyses reveal sequence features reflecting distinct modes of host-adaptation between dicot and monocot powdery mildew.</title>
        <authorList>
            <person name="Wu Y."/>
            <person name="Ma X."/>
            <person name="Pan Z."/>
            <person name="Kale S.D."/>
            <person name="Song Y."/>
            <person name="King H."/>
            <person name="Zhang Q."/>
            <person name="Presley C."/>
            <person name="Deng X."/>
            <person name="Wei C.I."/>
            <person name="Xiao S."/>
        </authorList>
    </citation>
    <scope>NUCLEOTIDE SEQUENCE [LARGE SCALE GENOMIC DNA]</scope>
    <source>
        <strain evidence="2">UMSG1</strain>
    </source>
</reference>
<proteinExistence type="predicted"/>
<accession>A0A420JBX8</accession>
<dbReference type="Proteomes" id="UP000285326">
    <property type="component" value="Unassembled WGS sequence"/>
</dbReference>
<dbReference type="EMBL" id="MCBS01012153">
    <property type="protein sequence ID" value="RKF84304.1"/>
    <property type="molecule type" value="Genomic_DNA"/>
</dbReference>
<evidence type="ECO:0000313" key="2">
    <source>
        <dbReference type="EMBL" id="RKF84304.1"/>
    </source>
</evidence>
<gene>
    <name evidence="2" type="ORF">GcM1_121009</name>
</gene>
<organism evidence="2 3">
    <name type="scientific">Golovinomyces cichoracearum</name>
    <dbReference type="NCBI Taxonomy" id="62708"/>
    <lineage>
        <taxon>Eukaryota</taxon>
        <taxon>Fungi</taxon>
        <taxon>Dikarya</taxon>
        <taxon>Ascomycota</taxon>
        <taxon>Pezizomycotina</taxon>
        <taxon>Leotiomycetes</taxon>
        <taxon>Erysiphales</taxon>
        <taxon>Erysiphaceae</taxon>
        <taxon>Golovinomyces</taxon>
    </lineage>
</organism>
<feature type="compositionally biased region" description="Basic and acidic residues" evidence="1">
    <location>
        <begin position="63"/>
        <end position="74"/>
    </location>
</feature>
<feature type="compositionally biased region" description="Polar residues" evidence="1">
    <location>
        <begin position="162"/>
        <end position="175"/>
    </location>
</feature>
<name>A0A420JBX8_9PEZI</name>
<dbReference type="AlphaFoldDB" id="A0A420JBX8"/>
<feature type="non-terminal residue" evidence="2">
    <location>
        <position position="175"/>
    </location>
</feature>
<feature type="region of interest" description="Disordered" evidence="1">
    <location>
        <begin position="63"/>
        <end position="123"/>
    </location>
</feature>
<feature type="compositionally biased region" description="Low complexity" evidence="1">
    <location>
        <begin position="75"/>
        <end position="88"/>
    </location>
</feature>
<feature type="region of interest" description="Disordered" evidence="1">
    <location>
        <begin position="156"/>
        <end position="175"/>
    </location>
</feature>